<evidence type="ECO:0000313" key="2">
    <source>
        <dbReference type="Proteomes" id="UP001163603"/>
    </source>
</evidence>
<protein>
    <submittedName>
        <fullName evidence="1">Uncharacterized protein</fullName>
    </submittedName>
</protein>
<reference evidence="2" key="1">
    <citation type="journal article" date="2023" name="G3 (Bethesda)">
        <title>Genome assembly and association tests identify interacting loci associated with vigor, precocity, and sex in interspecific pistachio rootstocks.</title>
        <authorList>
            <person name="Palmer W."/>
            <person name="Jacygrad E."/>
            <person name="Sagayaradj S."/>
            <person name="Cavanaugh K."/>
            <person name="Han R."/>
            <person name="Bertier L."/>
            <person name="Beede B."/>
            <person name="Kafkas S."/>
            <person name="Golino D."/>
            <person name="Preece J."/>
            <person name="Michelmore R."/>
        </authorList>
    </citation>
    <scope>NUCLEOTIDE SEQUENCE [LARGE SCALE GENOMIC DNA]</scope>
</reference>
<gene>
    <name evidence="1" type="ORF">Pint_08931</name>
</gene>
<evidence type="ECO:0000313" key="1">
    <source>
        <dbReference type="EMBL" id="KAJ0025582.1"/>
    </source>
</evidence>
<dbReference type="Proteomes" id="UP001163603">
    <property type="component" value="Chromosome 10"/>
</dbReference>
<proteinExistence type="predicted"/>
<accession>A0ACC0XVS4</accession>
<organism evidence="1 2">
    <name type="scientific">Pistacia integerrima</name>
    <dbReference type="NCBI Taxonomy" id="434235"/>
    <lineage>
        <taxon>Eukaryota</taxon>
        <taxon>Viridiplantae</taxon>
        <taxon>Streptophyta</taxon>
        <taxon>Embryophyta</taxon>
        <taxon>Tracheophyta</taxon>
        <taxon>Spermatophyta</taxon>
        <taxon>Magnoliopsida</taxon>
        <taxon>eudicotyledons</taxon>
        <taxon>Gunneridae</taxon>
        <taxon>Pentapetalae</taxon>
        <taxon>rosids</taxon>
        <taxon>malvids</taxon>
        <taxon>Sapindales</taxon>
        <taxon>Anacardiaceae</taxon>
        <taxon>Pistacia</taxon>
    </lineage>
</organism>
<keyword evidence="2" id="KW-1185">Reference proteome</keyword>
<comment type="caution">
    <text evidence="1">The sequence shown here is derived from an EMBL/GenBank/DDBJ whole genome shotgun (WGS) entry which is preliminary data.</text>
</comment>
<sequence length="39" mass="4307">MADCTGSSMERSRITAALNLAEESQIPKLSAESTWNFEM</sequence>
<name>A0ACC0XVS4_9ROSI</name>
<dbReference type="EMBL" id="CM047745">
    <property type="protein sequence ID" value="KAJ0025582.1"/>
    <property type="molecule type" value="Genomic_DNA"/>
</dbReference>